<dbReference type="InterPro" id="IPR058418">
    <property type="entry name" value="DUF8105"/>
</dbReference>
<accession>A0A202E3U9</accession>
<dbReference type="RefSeq" id="WP_054862003.1">
    <property type="nucleotide sequence ID" value="NZ_MWPH01000005.1"/>
</dbReference>
<dbReference type="AlphaFoldDB" id="A0A202E3U9"/>
<feature type="region of interest" description="Disordered" evidence="1">
    <location>
        <begin position="1"/>
        <end position="20"/>
    </location>
</feature>
<dbReference type="Proteomes" id="UP000196084">
    <property type="component" value="Unassembled WGS sequence"/>
</dbReference>
<keyword evidence="3" id="KW-1185">Reference proteome</keyword>
<protein>
    <submittedName>
        <fullName evidence="2">Uncharacterized protein</fullName>
    </submittedName>
</protein>
<evidence type="ECO:0000256" key="1">
    <source>
        <dbReference type="SAM" id="MobiDB-lite"/>
    </source>
</evidence>
<dbReference type="Pfam" id="PF26407">
    <property type="entry name" value="DUF8105"/>
    <property type="match status" value="1"/>
</dbReference>
<reference evidence="2 3" key="1">
    <citation type="submission" date="2017-02" db="EMBL/GenBank/DDBJ databases">
        <title>Natronthermophilus aegyptiacus gen. nov.,sp. nov., an aerobic, extremely halophilic alkalithermophilic archaeon isolated from the athalassohaline Wadi An Natrun, Egypt.</title>
        <authorList>
            <person name="Zhao B."/>
        </authorList>
    </citation>
    <scope>NUCLEOTIDE SEQUENCE [LARGE SCALE GENOMIC DNA]</scope>
    <source>
        <strain evidence="2 3">CGMCC 1.3597</strain>
    </source>
</reference>
<sequence length="118" mass="13016">MDCPSCGGSVTLETGPDRPLSTSVASAILAADEDEQIVITQNCWNCGWCEERYIRVESLETAEGDDVAIKRAALIDEITDELTAIDSLATLEDARAEIRRQRRLEPSSKESTDKTRNK</sequence>
<evidence type="ECO:0000313" key="3">
    <source>
        <dbReference type="Proteomes" id="UP000196084"/>
    </source>
</evidence>
<name>A0A202E3U9_9EURY</name>
<gene>
    <name evidence="2" type="ORF">B2G88_18025</name>
</gene>
<dbReference type="EMBL" id="MWPH01000005">
    <property type="protein sequence ID" value="OVE82901.1"/>
    <property type="molecule type" value="Genomic_DNA"/>
</dbReference>
<organism evidence="2 3">
    <name type="scientific">Natronolimnobius baerhuensis</name>
    <dbReference type="NCBI Taxonomy" id="253108"/>
    <lineage>
        <taxon>Archaea</taxon>
        <taxon>Methanobacteriati</taxon>
        <taxon>Methanobacteriota</taxon>
        <taxon>Stenosarchaea group</taxon>
        <taxon>Halobacteria</taxon>
        <taxon>Halobacteriales</taxon>
        <taxon>Natrialbaceae</taxon>
        <taxon>Natronolimnobius</taxon>
    </lineage>
</organism>
<feature type="region of interest" description="Disordered" evidence="1">
    <location>
        <begin position="99"/>
        <end position="118"/>
    </location>
</feature>
<evidence type="ECO:0000313" key="2">
    <source>
        <dbReference type="EMBL" id="OVE82901.1"/>
    </source>
</evidence>
<comment type="caution">
    <text evidence="2">The sequence shown here is derived from an EMBL/GenBank/DDBJ whole genome shotgun (WGS) entry which is preliminary data.</text>
</comment>
<proteinExistence type="predicted"/>